<reference evidence="1 2" key="1">
    <citation type="submission" date="2020-08" db="EMBL/GenBank/DDBJ databases">
        <title>Genome sequence of Sphingomonas lutea KCTC 23642T.</title>
        <authorList>
            <person name="Hyun D.-W."/>
            <person name="Bae J.-W."/>
        </authorList>
    </citation>
    <scope>NUCLEOTIDE SEQUENCE [LARGE SCALE GENOMIC DNA]</scope>
    <source>
        <strain evidence="1 2">KCTC 23642</strain>
    </source>
</reference>
<proteinExistence type="predicted"/>
<name>A0A7G9SJV8_9SPHN</name>
<dbReference type="EMBL" id="CP060718">
    <property type="protein sequence ID" value="QNN68133.1"/>
    <property type="molecule type" value="Genomic_DNA"/>
</dbReference>
<keyword evidence="2" id="KW-1185">Reference proteome</keyword>
<protein>
    <submittedName>
        <fullName evidence="1">DUF3833 family protein</fullName>
    </submittedName>
</protein>
<gene>
    <name evidence="1" type="ORF">H9L13_04405</name>
</gene>
<organism evidence="1 2">
    <name type="scientific">Sphingomonas lutea</name>
    <dbReference type="NCBI Taxonomy" id="1045317"/>
    <lineage>
        <taxon>Bacteria</taxon>
        <taxon>Pseudomonadati</taxon>
        <taxon>Pseudomonadota</taxon>
        <taxon>Alphaproteobacteria</taxon>
        <taxon>Sphingomonadales</taxon>
        <taxon>Sphingomonadaceae</taxon>
        <taxon>Sphingomonas</taxon>
    </lineage>
</organism>
<dbReference type="InterPro" id="IPR024409">
    <property type="entry name" value="DUF3833"/>
</dbReference>
<dbReference type="Pfam" id="PF12915">
    <property type="entry name" value="DUF3833"/>
    <property type="match status" value="1"/>
</dbReference>
<dbReference type="AlphaFoldDB" id="A0A7G9SJV8"/>
<accession>A0A7G9SJV8</accession>
<sequence>MDDSTPAAAPGATLDPVAFFAGRSMGEGTLDLLVGKSEQIRVRSLGRRDGNGGLVLVQEIRQGDNAPRRRSWTLRPNGAGRYTGELTDARGPVDVEVAGGLARIRYTMKNGMAVDQTLALQPDGRTLRNSFNVRKFGIQVARLDEVIRKLD</sequence>
<evidence type="ECO:0000313" key="2">
    <source>
        <dbReference type="Proteomes" id="UP000515971"/>
    </source>
</evidence>
<dbReference type="Proteomes" id="UP000515971">
    <property type="component" value="Chromosome"/>
</dbReference>
<evidence type="ECO:0000313" key="1">
    <source>
        <dbReference type="EMBL" id="QNN68133.1"/>
    </source>
</evidence>
<dbReference type="RefSeq" id="WP_187539360.1">
    <property type="nucleotide sequence ID" value="NZ_CP060718.1"/>
</dbReference>
<dbReference type="KEGG" id="slut:H9L13_04405"/>